<dbReference type="Gene3D" id="3.30.420.10">
    <property type="entry name" value="Ribonuclease H-like superfamily/Ribonuclease H"/>
    <property type="match status" value="1"/>
</dbReference>
<evidence type="ECO:0008006" key="3">
    <source>
        <dbReference type="Google" id="ProtNLM"/>
    </source>
</evidence>
<gene>
    <name evidence="1" type="ORF">N0F65_005699</name>
</gene>
<dbReference type="GO" id="GO:0003676">
    <property type="term" value="F:nucleic acid binding"/>
    <property type="evidence" value="ECO:0007669"/>
    <property type="project" value="InterPro"/>
</dbReference>
<organism evidence="1 2">
    <name type="scientific">Lagenidium giganteum</name>
    <dbReference type="NCBI Taxonomy" id="4803"/>
    <lineage>
        <taxon>Eukaryota</taxon>
        <taxon>Sar</taxon>
        <taxon>Stramenopiles</taxon>
        <taxon>Oomycota</taxon>
        <taxon>Peronosporomycetes</taxon>
        <taxon>Pythiales</taxon>
        <taxon>Pythiaceae</taxon>
    </lineage>
</organism>
<reference evidence="1" key="1">
    <citation type="submission" date="2022-11" db="EMBL/GenBank/DDBJ databases">
        <authorList>
            <person name="Morgan W.R."/>
            <person name="Tartar A."/>
        </authorList>
    </citation>
    <scope>NUCLEOTIDE SEQUENCE</scope>
    <source>
        <strain evidence="1">ARSEF 373</strain>
    </source>
</reference>
<dbReference type="AlphaFoldDB" id="A0AAV2ZF44"/>
<dbReference type="EMBL" id="DAKRPA010000015">
    <property type="protein sequence ID" value="DBA03809.1"/>
    <property type="molecule type" value="Genomic_DNA"/>
</dbReference>
<proteinExistence type="predicted"/>
<reference evidence="1" key="2">
    <citation type="journal article" date="2023" name="Microbiol Resour">
        <title>Decontamination and Annotation of the Draft Genome Sequence of the Oomycete Lagenidium giganteum ARSEF 373.</title>
        <authorList>
            <person name="Morgan W.R."/>
            <person name="Tartar A."/>
        </authorList>
    </citation>
    <scope>NUCLEOTIDE SEQUENCE</scope>
    <source>
        <strain evidence="1">ARSEF 373</strain>
    </source>
</reference>
<protein>
    <recommendedName>
        <fullName evidence="3">RNase H type-1 domain-containing protein</fullName>
    </recommendedName>
</protein>
<comment type="caution">
    <text evidence="1">The sequence shown here is derived from an EMBL/GenBank/DDBJ whole genome shotgun (WGS) entry which is preliminary data.</text>
</comment>
<sequence length="116" mass="13434">MDQGRCPKAPRLRKQYRIAHALRQGFCQCTWRHQRRHHNKMADALASLALDRQATTLISASNPIPASICHFLPNDKWPAQYWHVHRDPCGYKAKPTDIGVKHTIYLHSLGHSLRYT</sequence>
<dbReference type="InterPro" id="IPR036397">
    <property type="entry name" value="RNaseH_sf"/>
</dbReference>
<keyword evidence="2" id="KW-1185">Reference proteome</keyword>
<name>A0AAV2ZF44_9STRA</name>
<evidence type="ECO:0000313" key="2">
    <source>
        <dbReference type="Proteomes" id="UP001146120"/>
    </source>
</evidence>
<accession>A0AAV2ZF44</accession>
<evidence type="ECO:0000313" key="1">
    <source>
        <dbReference type="EMBL" id="DBA03809.1"/>
    </source>
</evidence>
<dbReference type="Proteomes" id="UP001146120">
    <property type="component" value="Unassembled WGS sequence"/>
</dbReference>